<feature type="domain" description="HTH lysR-type" evidence="5">
    <location>
        <begin position="83"/>
        <end position="140"/>
    </location>
</feature>
<organism evidence="6 7">
    <name type="scientific">Streptomyces cacaoi</name>
    <dbReference type="NCBI Taxonomy" id="1898"/>
    <lineage>
        <taxon>Bacteria</taxon>
        <taxon>Bacillati</taxon>
        <taxon>Actinomycetota</taxon>
        <taxon>Actinomycetes</taxon>
        <taxon>Kitasatosporales</taxon>
        <taxon>Streptomycetaceae</taxon>
        <taxon>Streptomyces</taxon>
    </lineage>
</organism>
<keyword evidence="2" id="KW-0805">Transcription regulation</keyword>
<dbReference type="InterPro" id="IPR036388">
    <property type="entry name" value="WH-like_DNA-bd_sf"/>
</dbReference>
<evidence type="ECO:0000256" key="1">
    <source>
        <dbReference type="ARBA" id="ARBA00009437"/>
    </source>
</evidence>
<keyword evidence="3" id="KW-0238">DNA-binding</keyword>
<dbReference type="InterPro" id="IPR050950">
    <property type="entry name" value="HTH-type_LysR_regulators"/>
</dbReference>
<reference evidence="6 7" key="1">
    <citation type="submission" date="2019-06" db="EMBL/GenBank/DDBJ databases">
        <title>Whole genome shotgun sequence of Streptomyces cacaoi subsp. cacaoi NBRC 12748.</title>
        <authorList>
            <person name="Hosoyama A."/>
            <person name="Uohara A."/>
            <person name="Ohji S."/>
            <person name="Ichikawa N."/>
        </authorList>
    </citation>
    <scope>NUCLEOTIDE SEQUENCE [LARGE SCALE GENOMIC DNA]</scope>
    <source>
        <strain evidence="6 7">NBRC 12748</strain>
    </source>
</reference>
<dbReference type="PANTHER" id="PTHR30419">
    <property type="entry name" value="HTH-TYPE TRANSCRIPTIONAL REGULATOR YBHD"/>
    <property type="match status" value="1"/>
</dbReference>
<dbReference type="PRINTS" id="PR00039">
    <property type="entry name" value="HTHLYSR"/>
</dbReference>
<dbReference type="Gene3D" id="3.40.190.290">
    <property type="match status" value="1"/>
</dbReference>
<keyword evidence="4" id="KW-0804">Transcription</keyword>
<dbReference type="Proteomes" id="UP000319210">
    <property type="component" value="Unassembled WGS sequence"/>
</dbReference>
<evidence type="ECO:0000259" key="5">
    <source>
        <dbReference type="PROSITE" id="PS50931"/>
    </source>
</evidence>
<evidence type="ECO:0000256" key="4">
    <source>
        <dbReference type="ARBA" id="ARBA00023163"/>
    </source>
</evidence>
<dbReference type="GO" id="GO:0005829">
    <property type="term" value="C:cytosol"/>
    <property type="evidence" value="ECO:0007669"/>
    <property type="project" value="TreeGrafter"/>
</dbReference>
<dbReference type="GO" id="GO:0003700">
    <property type="term" value="F:DNA-binding transcription factor activity"/>
    <property type="evidence" value="ECO:0007669"/>
    <property type="project" value="InterPro"/>
</dbReference>
<dbReference type="SUPFAM" id="SSF53850">
    <property type="entry name" value="Periplasmic binding protein-like II"/>
    <property type="match status" value="1"/>
</dbReference>
<dbReference type="FunFam" id="1.10.10.10:FF:000001">
    <property type="entry name" value="LysR family transcriptional regulator"/>
    <property type="match status" value="1"/>
</dbReference>
<dbReference type="EMBL" id="BJMM01000018">
    <property type="protein sequence ID" value="GEB51110.1"/>
    <property type="molecule type" value="Genomic_DNA"/>
</dbReference>
<dbReference type="Pfam" id="PF03466">
    <property type="entry name" value="LysR_substrate"/>
    <property type="match status" value="1"/>
</dbReference>
<dbReference type="InterPro" id="IPR000847">
    <property type="entry name" value="LysR_HTH_N"/>
</dbReference>
<dbReference type="InterPro" id="IPR036390">
    <property type="entry name" value="WH_DNA-bd_sf"/>
</dbReference>
<proteinExistence type="inferred from homology"/>
<dbReference type="Gene3D" id="1.10.10.10">
    <property type="entry name" value="Winged helix-like DNA-binding domain superfamily/Winged helix DNA-binding domain"/>
    <property type="match status" value="1"/>
</dbReference>
<evidence type="ECO:0000313" key="7">
    <source>
        <dbReference type="Proteomes" id="UP000319210"/>
    </source>
</evidence>
<dbReference type="Pfam" id="PF00126">
    <property type="entry name" value="HTH_1"/>
    <property type="match status" value="1"/>
</dbReference>
<sequence length="377" mass="40808">MLRLLRMPLVLLVLLVPLLFPVRPPLALLPLPLPHGPPLPRAVGGPTTRPARPPAARWTAAYGRCPGPGRRPDVCGAGDTTGMDLLSLRYFQAVARHQHISRAAEELRVAQPSVSRTVIRLEAELGVPLFDRRGRSVRLNAHGAALLRRVDRALAELDDARREMTDAAGGAPGRVAVAAETLLQLAGVLSAFRARRPGATVRLFQAPVDSMRQHLRTAEVDFALASQPLAGPELCTSRLAREEVLLAVPWTHPLAARDRVTVAELAGEGFVSTRPGHWQRVLLERLFAREGLAPQVVCEGDEAAATPELIGAGVGIGLMPAVARRSLGEHGPVSWLRLDAADCHRTLTLVWRRDAYLSPAAREFRRLAGELLMPDGP</sequence>
<evidence type="ECO:0000256" key="3">
    <source>
        <dbReference type="ARBA" id="ARBA00023125"/>
    </source>
</evidence>
<comment type="similarity">
    <text evidence="1">Belongs to the LysR transcriptional regulatory family.</text>
</comment>
<dbReference type="SUPFAM" id="SSF46785">
    <property type="entry name" value="Winged helix' DNA-binding domain"/>
    <property type="match status" value="1"/>
</dbReference>
<evidence type="ECO:0000313" key="6">
    <source>
        <dbReference type="EMBL" id="GEB51110.1"/>
    </source>
</evidence>
<name>A0A4Y3R575_STRCI</name>
<protein>
    <submittedName>
        <fullName evidence="6">Transcriptional regulator</fullName>
    </submittedName>
</protein>
<evidence type="ECO:0000256" key="2">
    <source>
        <dbReference type="ARBA" id="ARBA00023015"/>
    </source>
</evidence>
<dbReference type="GO" id="GO:0003677">
    <property type="term" value="F:DNA binding"/>
    <property type="evidence" value="ECO:0007669"/>
    <property type="project" value="UniProtKB-KW"/>
</dbReference>
<dbReference type="AlphaFoldDB" id="A0A4Y3R575"/>
<gene>
    <name evidence="6" type="ORF">SCA03_36610</name>
</gene>
<dbReference type="PROSITE" id="PS50931">
    <property type="entry name" value="HTH_LYSR"/>
    <property type="match status" value="1"/>
</dbReference>
<dbReference type="InterPro" id="IPR005119">
    <property type="entry name" value="LysR_subst-bd"/>
</dbReference>
<accession>A0A4Y3R575</accession>
<comment type="caution">
    <text evidence="6">The sequence shown here is derived from an EMBL/GenBank/DDBJ whole genome shotgun (WGS) entry which is preliminary data.</text>
</comment>
<keyword evidence="7" id="KW-1185">Reference proteome</keyword>